<organism evidence="2 3">
    <name type="scientific">Austropuccinia psidii MF-1</name>
    <dbReference type="NCBI Taxonomy" id="1389203"/>
    <lineage>
        <taxon>Eukaryota</taxon>
        <taxon>Fungi</taxon>
        <taxon>Dikarya</taxon>
        <taxon>Basidiomycota</taxon>
        <taxon>Pucciniomycotina</taxon>
        <taxon>Pucciniomycetes</taxon>
        <taxon>Pucciniales</taxon>
        <taxon>Sphaerophragmiaceae</taxon>
        <taxon>Austropuccinia</taxon>
    </lineage>
</organism>
<feature type="compositionally biased region" description="Basic and acidic residues" evidence="1">
    <location>
        <begin position="72"/>
        <end position="81"/>
    </location>
</feature>
<keyword evidence="3" id="KW-1185">Reference proteome</keyword>
<evidence type="ECO:0000313" key="3">
    <source>
        <dbReference type="Proteomes" id="UP000765509"/>
    </source>
</evidence>
<feature type="region of interest" description="Disordered" evidence="1">
    <location>
        <begin position="55"/>
        <end position="100"/>
    </location>
</feature>
<dbReference type="AlphaFoldDB" id="A0A9Q3HEA4"/>
<protein>
    <submittedName>
        <fullName evidence="2">Uncharacterized protein</fullName>
    </submittedName>
</protein>
<evidence type="ECO:0000313" key="2">
    <source>
        <dbReference type="EMBL" id="MBW0501776.1"/>
    </source>
</evidence>
<sequence>MIENSKKPPQQKEKTVIEDHKDGREAAIAQIEEWENWEPPQISTENKNFQIKFGLTQTRQRSARQETQSQTQKEHRNETKKPLKRRYQVPTMRKMRQKRK</sequence>
<evidence type="ECO:0000256" key="1">
    <source>
        <dbReference type="SAM" id="MobiDB-lite"/>
    </source>
</evidence>
<proteinExistence type="predicted"/>
<gene>
    <name evidence="2" type="ORF">O181_041491</name>
</gene>
<comment type="caution">
    <text evidence="2">The sequence shown here is derived from an EMBL/GenBank/DDBJ whole genome shotgun (WGS) entry which is preliminary data.</text>
</comment>
<dbReference type="EMBL" id="AVOT02016494">
    <property type="protein sequence ID" value="MBW0501776.1"/>
    <property type="molecule type" value="Genomic_DNA"/>
</dbReference>
<feature type="compositionally biased region" description="Basic residues" evidence="1">
    <location>
        <begin position="82"/>
        <end position="100"/>
    </location>
</feature>
<name>A0A9Q3HEA4_9BASI</name>
<feature type="compositionally biased region" description="Polar residues" evidence="1">
    <location>
        <begin position="55"/>
        <end position="71"/>
    </location>
</feature>
<feature type="region of interest" description="Disordered" evidence="1">
    <location>
        <begin position="1"/>
        <end position="22"/>
    </location>
</feature>
<accession>A0A9Q3HEA4</accession>
<dbReference type="Proteomes" id="UP000765509">
    <property type="component" value="Unassembled WGS sequence"/>
</dbReference>
<reference evidence="2" key="1">
    <citation type="submission" date="2021-03" db="EMBL/GenBank/DDBJ databases">
        <title>Draft genome sequence of rust myrtle Austropuccinia psidii MF-1, a brazilian biotype.</title>
        <authorList>
            <person name="Quecine M.C."/>
            <person name="Pachon D.M.R."/>
            <person name="Bonatelli M.L."/>
            <person name="Correr F.H."/>
            <person name="Franceschini L.M."/>
            <person name="Leite T.F."/>
            <person name="Margarido G.R.A."/>
            <person name="Almeida C.A."/>
            <person name="Ferrarezi J.A."/>
            <person name="Labate C.A."/>
        </authorList>
    </citation>
    <scope>NUCLEOTIDE SEQUENCE</scope>
    <source>
        <strain evidence="2">MF-1</strain>
    </source>
</reference>